<sequence>MPELTAYTTSLTHNRVEAEGIAQDAILRALEARSIPKNLSELRPWLFRVAKNVFIDRKRKERVRREYSRTEGRLSENVINQTSNTVQALIVRQAYYALGSRDREILCLIDILGLTYAQAAEVIDVPIGTIMSRVSRARRAMRERMDDLNVHPIRKKR</sequence>
<comment type="similarity">
    <text evidence="1">Belongs to the sigma-70 factor family. ECF subfamily.</text>
</comment>
<feature type="domain" description="RNA polymerase sigma factor 70 region 4 type 2" evidence="6">
    <location>
        <begin position="98"/>
        <end position="141"/>
    </location>
</feature>
<dbReference type="InterPro" id="IPR036388">
    <property type="entry name" value="WH-like_DNA-bd_sf"/>
</dbReference>
<evidence type="ECO:0000259" key="5">
    <source>
        <dbReference type="Pfam" id="PF04542"/>
    </source>
</evidence>
<dbReference type="InterPro" id="IPR039425">
    <property type="entry name" value="RNA_pol_sigma-70-like"/>
</dbReference>
<evidence type="ECO:0000256" key="1">
    <source>
        <dbReference type="ARBA" id="ARBA00010641"/>
    </source>
</evidence>
<dbReference type="PANTHER" id="PTHR43133:SF25">
    <property type="entry name" value="RNA POLYMERASE SIGMA FACTOR RFAY-RELATED"/>
    <property type="match status" value="1"/>
</dbReference>
<name>A0ABT4W5L0_9RHOB</name>
<feature type="domain" description="RNA polymerase sigma-70 region 2" evidence="5">
    <location>
        <begin position="2"/>
        <end position="62"/>
    </location>
</feature>
<dbReference type="Gene3D" id="1.10.10.10">
    <property type="entry name" value="Winged helix-like DNA-binding domain superfamily/Winged helix DNA-binding domain"/>
    <property type="match status" value="1"/>
</dbReference>
<dbReference type="Pfam" id="PF08281">
    <property type="entry name" value="Sigma70_r4_2"/>
    <property type="match status" value="1"/>
</dbReference>
<dbReference type="InterPro" id="IPR013324">
    <property type="entry name" value="RNA_pol_sigma_r3/r4-like"/>
</dbReference>
<keyword evidence="8" id="KW-1185">Reference proteome</keyword>
<dbReference type="Proteomes" id="UP001528040">
    <property type="component" value="Unassembled WGS sequence"/>
</dbReference>
<reference evidence="7 8" key="1">
    <citation type="submission" date="2023-01" db="EMBL/GenBank/DDBJ databases">
        <authorList>
            <person name="Yoon J.-W."/>
        </authorList>
    </citation>
    <scope>NUCLEOTIDE SEQUENCE [LARGE SCALE GENOMIC DNA]</scope>
    <source>
        <strain evidence="7 8">KMU-50</strain>
    </source>
</reference>
<accession>A0ABT4W5L0</accession>
<keyword evidence="4" id="KW-0804">Transcription</keyword>
<keyword evidence="2" id="KW-0805">Transcription regulation</keyword>
<dbReference type="Gene3D" id="1.10.1740.10">
    <property type="match status" value="1"/>
</dbReference>
<evidence type="ECO:0000259" key="6">
    <source>
        <dbReference type="Pfam" id="PF08281"/>
    </source>
</evidence>
<organism evidence="7 8">
    <name type="scientific">Aliiroseovarius salicola</name>
    <dbReference type="NCBI Taxonomy" id="3009082"/>
    <lineage>
        <taxon>Bacteria</taxon>
        <taxon>Pseudomonadati</taxon>
        <taxon>Pseudomonadota</taxon>
        <taxon>Alphaproteobacteria</taxon>
        <taxon>Rhodobacterales</taxon>
        <taxon>Paracoccaceae</taxon>
        <taxon>Aliiroseovarius</taxon>
    </lineage>
</organism>
<evidence type="ECO:0000313" key="8">
    <source>
        <dbReference type="Proteomes" id="UP001528040"/>
    </source>
</evidence>
<dbReference type="NCBIfam" id="TIGR02937">
    <property type="entry name" value="sigma70-ECF"/>
    <property type="match status" value="1"/>
</dbReference>
<evidence type="ECO:0000256" key="4">
    <source>
        <dbReference type="ARBA" id="ARBA00023163"/>
    </source>
</evidence>
<dbReference type="SUPFAM" id="SSF88946">
    <property type="entry name" value="Sigma2 domain of RNA polymerase sigma factors"/>
    <property type="match status" value="1"/>
</dbReference>
<protein>
    <submittedName>
        <fullName evidence="7">Sigma-70 family RNA polymerase sigma factor</fullName>
    </submittedName>
</protein>
<dbReference type="RefSeq" id="WP_271055518.1">
    <property type="nucleotide sequence ID" value="NZ_JAQIIO010000017.1"/>
</dbReference>
<dbReference type="InterPro" id="IPR014284">
    <property type="entry name" value="RNA_pol_sigma-70_dom"/>
</dbReference>
<dbReference type="InterPro" id="IPR007627">
    <property type="entry name" value="RNA_pol_sigma70_r2"/>
</dbReference>
<keyword evidence="3" id="KW-0731">Sigma factor</keyword>
<dbReference type="PANTHER" id="PTHR43133">
    <property type="entry name" value="RNA POLYMERASE ECF-TYPE SIGMA FACTO"/>
    <property type="match status" value="1"/>
</dbReference>
<evidence type="ECO:0000313" key="7">
    <source>
        <dbReference type="EMBL" id="MDA5095806.1"/>
    </source>
</evidence>
<dbReference type="InterPro" id="IPR013249">
    <property type="entry name" value="RNA_pol_sigma70_r4_t2"/>
</dbReference>
<dbReference type="Pfam" id="PF04542">
    <property type="entry name" value="Sigma70_r2"/>
    <property type="match status" value="1"/>
</dbReference>
<evidence type="ECO:0000256" key="2">
    <source>
        <dbReference type="ARBA" id="ARBA00023015"/>
    </source>
</evidence>
<dbReference type="InterPro" id="IPR013325">
    <property type="entry name" value="RNA_pol_sigma_r2"/>
</dbReference>
<dbReference type="EMBL" id="JAQIIO010000017">
    <property type="protein sequence ID" value="MDA5095806.1"/>
    <property type="molecule type" value="Genomic_DNA"/>
</dbReference>
<dbReference type="SUPFAM" id="SSF88659">
    <property type="entry name" value="Sigma3 and sigma4 domains of RNA polymerase sigma factors"/>
    <property type="match status" value="1"/>
</dbReference>
<evidence type="ECO:0000256" key="3">
    <source>
        <dbReference type="ARBA" id="ARBA00023082"/>
    </source>
</evidence>
<comment type="caution">
    <text evidence="7">The sequence shown here is derived from an EMBL/GenBank/DDBJ whole genome shotgun (WGS) entry which is preliminary data.</text>
</comment>
<proteinExistence type="inferred from homology"/>
<gene>
    <name evidence="7" type="ORF">O2N63_17075</name>
</gene>